<dbReference type="RefSeq" id="WP_377097311.1">
    <property type="nucleotide sequence ID" value="NZ_JBHTHU010000001.1"/>
</dbReference>
<dbReference type="Proteomes" id="UP001596958">
    <property type="component" value="Unassembled WGS sequence"/>
</dbReference>
<evidence type="ECO:0000313" key="3">
    <source>
        <dbReference type="Proteomes" id="UP001596958"/>
    </source>
</evidence>
<dbReference type="GO" id="GO:0004519">
    <property type="term" value="F:endonuclease activity"/>
    <property type="evidence" value="ECO:0007669"/>
    <property type="project" value="UniProtKB-KW"/>
</dbReference>
<organism evidence="2 3">
    <name type="scientific">Mucilaginibacter calamicampi</name>
    <dbReference type="NCBI Taxonomy" id="1302352"/>
    <lineage>
        <taxon>Bacteria</taxon>
        <taxon>Pseudomonadati</taxon>
        <taxon>Bacteroidota</taxon>
        <taxon>Sphingobacteriia</taxon>
        <taxon>Sphingobacteriales</taxon>
        <taxon>Sphingobacteriaceae</taxon>
        <taxon>Mucilaginibacter</taxon>
    </lineage>
</organism>
<sequence length="146" mass="16937">MKFLSPITARDLAESKALYQSILQTDGQVRFVRSGDTISRYDIDHIIPFTIWKNNDLWNLLPARTDLNNRKRDKIPSPALIDRQSGLITHYWELIHRHSGQRFRKEMQSALLGYDTSGDWQAAAMRALMRSCEELIGTRGFEGWDN</sequence>
<protein>
    <submittedName>
        <fullName evidence="2">HNH endonuclease domain-containing protein</fullName>
    </submittedName>
</protein>
<dbReference type="Gene3D" id="1.10.30.50">
    <property type="match status" value="1"/>
</dbReference>
<proteinExistence type="predicted"/>
<evidence type="ECO:0000313" key="2">
    <source>
        <dbReference type="EMBL" id="MFD0749178.1"/>
    </source>
</evidence>
<name>A0ABW2YUS2_9SPHI</name>
<dbReference type="InterPro" id="IPR003615">
    <property type="entry name" value="HNH_nuc"/>
</dbReference>
<dbReference type="EMBL" id="JBHTHU010000001">
    <property type="protein sequence ID" value="MFD0749178.1"/>
    <property type="molecule type" value="Genomic_DNA"/>
</dbReference>
<reference evidence="3" key="1">
    <citation type="journal article" date="2019" name="Int. J. Syst. Evol. Microbiol.">
        <title>The Global Catalogue of Microorganisms (GCM) 10K type strain sequencing project: providing services to taxonomists for standard genome sequencing and annotation.</title>
        <authorList>
            <consortium name="The Broad Institute Genomics Platform"/>
            <consortium name="The Broad Institute Genome Sequencing Center for Infectious Disease"/>
            <person name="Wu L."/>
            <person name="Ma J."/>
        </authorList>
    </citation>
    <scope>NUCLEOTIDE SEQUENCE [LARGE SCALE GENOMIC DNA]</scope>
    <source>
        <strain evidence="3">CCUG 63418</strain>
    </source>
</reference>
<dbReference type="Pfam" id="PF13395">
    <property type="entry name" value="HNH_4"/>
    <property type="match status" value="1"/>
</dbReference>
<feature type="domain" description="HNH nuclease" evidence="1">
    <location>
        <begin position="39"/>
        <end position="76"/>
    </location>
</feature>
<evidence type="ECO:0000259" key="1">
    <source>
        <dbReference type="Pfam" id="PF13395"/>
    </source>
</evidence>
<keyword evidence="3" id="KW-1185">Reference proteome</keyword>
<gene>
    <name evidence="2" type="ORF">ACFQZS_03430</name>
</gene>
<accession>A0ABW2YUS2</accession>
<keyword evidence="2" id="KW-0378">Hydrolase</keyword>
<keyword evidence="2" id="KW-0540">Nuclease</keyword>
<comment type="caution">
    <text evidence="2">The sequence shown here is derived from an EMBL/GenBank/DDBJ whole genome shotgun (WGS) entry which is preliminary data.</text>
</comment>
<keyword evidence="2" id="KW-0255">Endonuclease</keyword>